<evidence type="ECO:0000313" key="1">
    <source>
        <dbReference type="EMBL" id="KRH08201.1"/>
    </source>
</evidence>
<dbReference type="EMBL" id="CM000849">
    <property type="protein sequence ID" value="KRH08201.1"/>
    <property type="molecule type" value="Genomic_DNA"/>
</dbReference>
<proteinExistence type="predicted"/>
<reference evidence="1" key="3">
    <citation type="submission" date="2018-07" db="EMBL/GenBank/DDBJ databases">
        <title>WGS assembly of Glycine max.</title>
        <authorList>
            <person name="Schmutz J."/>
            <person name="Cannon S."/>
            <person name="Schlueter J."/>
            <person name="Ma J."/>
            <person name="Mitros T."/>
            <person name="Nelson W."/>
            <person name="Hyten D."/>
            <person name="Song Q."/>
            <person name="Thelen J."/>
            <person name="Cheng J."/>
            <person name="Xu D."/>
            <person name="Hellsten U."/>
            <person name="May G."/>
            <person name="Yu Y."/>
            <person name="Sakurai T."/>
            <person name="Umezawa T."/>
            <person name="Bhattacharyya M."/>
            <person name="Sandhu D."/>
            <person name="Valliyodan B."/>
            <person name="Lindquist E."/>
            <person name="Peto M."/>
            <person name="Grant D."/>
            <person name="Shu S."/>
            <person name="Goodstein D."/>
            <person name="Barry K."/>
            <person name="Futrell-Griggs M."/>
            <person name="Abernathy B."/>
            <person name="Du J."/>
            <person name="Tian Z."/>
            <person name="Zhu L."/>
            <person name="Gill N."/>
            <person name="Joshi T."/>
            <person name="Libault M."/>
            <person name="Sethuraman A."/>
            <person name="Zhang X."/>
            <person name="Shinozaki K."/>
            <person name="Nguyen H."/>
            <person name="Wing R."/>
            <person name="Cregan P."/>
            <person name="Specht J."/>
            <person name="Grimwood J."/>
            <person name="Rokhsar D."/>
            <person name="Stacey G."/>
            <person name="Shoemaker R."/>
            <person name="Jackson S."/>
        </authorList>
    </citation>
    <scope>NUCLEOTIDE SEQUENCE</scope>
    <source>
        <tissue evidence="1">Callus</tissue>
    </source>
</reference>
<name>A0A0R0FYZ7_SOYBN</name>
<protein>
    <submittedName>
        <fullName evidence="1 2">Uncharacterized protein</fullName>
    </submittedName>
</protein>
<gene>
    <name evidence="1" type="ORF">GLYMA_16G135700</name>
</gene>
<evidence type="ECO:0000313" key="2">
    <source>
        <dbReference type="EnsemblPlants" id="KRH08201"/>
    </source>
</evidence>
<dbReference type="Proteomes" id="UP000008827">
    <property type="component" value="Chromosome 16"/>
</dbReference>
<accession>A0A0R0FYZ7</accession>
<keyword evidence="3" id="KW-1185">Reference proteome</keyword>
<dbReference type="OrthoDB" id="10565774at2759"/>
<organism evidence="1">
    <name type="scientific">Glycine max</name>
    <name type="common">Soybean</name>
    <name type="synonym">Glycine hispida</name>
    <dbReference type="NCBI Taxonomy" id="3847"/>
    <lineage>
        <taxon>Eukaryota</taxon>
        <taxon>Viridiplantae</taxon>
        <taxon>Streptophyta</taxon>
        <taxon>Embryophyta</taxon>
        <taxon>Tracheophyta</taxon>
        <taxon>Spermatophyta</taxon>
        <taxon>Magnoliopsida</taxon>
        <taxon>eudicotyledons</taxon>
        <taxon>Gunneridae</taxon>
        <taxon>Pentapetalae</taxon>
        <taxon>rosids</taxon>
        <taxon>fabids</taxon>
        <taxon>Fabales</taxon>
        <taxon>Fabaceae</taxon>
        <taxon>Papilionoideae</taxon>
        <taxon>50 kb inversion clade</taxon>
        <taxon>NPAAA clade</taxon>
        <taxon>indigoferoid/millettioid clade</taxon>
        <taxon>Phaseoleae</taxon>
        <taxon>Glycine</taxon>
        <taxon>Glycine subgen. Soja</taxon>
    </lineage>
</organism>
<dbReference type="EnsemblPlants" id="KRH08201">
    <property type="protein sequence ID" value="KRH08201"/>
    <property type="gene ID" value="GLYMA_16G135700"/>
</dbReference>
<dbReference type="InParanoid" id="A0A0R0FYZ7"/>
<reference evidence="2" key="2">
    <citation type="submission" date="2018-02" db="UniProtKB">
        <authorList>
            <consortium name="EnsemblPlants"/>
        </authorList>
    </citation>
    <scope>IDENTIFICATION</scope>
    <source>
        <strain evidence="2">Williams 82</strain>
    </source>
</reference>
<evidence type="ECO:0000313" key="3">
    <source>
        <dbReference type="Proteomes" id="UP000008827"/>
    </source>
</evidence>
<dbReference type="AlphaFoldDB" id="A0A0R0FYZ7"/>
<reference evidence="1 2" key="1">
    <citation type="journal article" date="2010" name="Nature">
        <title>Genome sequence of the palaeopolyploid soybean.</title>
        <authorList>
            <person name="Schmutz J."/>
            <person name="Cannon S.B."/>
            <person name="Schlueter J."/>
            <person name="Ma J."/>
            <person name="Mitros T."/>
            <person name="Nelson W."/>
            <person name="Hyten D.L."/>
            <person name="Song Q."/>
            <person name="Thelen J.J."/>
            <person name="Cheng J."/>
            <person name="Xu D."/>
            <person name="Hellsten U."/>
            <person name="May G.D."/>
            <person name="Yu Y."/>
            <person name="Sakurai T."/>
            <person name="Umezawa T."/>
            <person name="Bhattacharyya M.K."/>
            <person name="Sandhu D."/>
            <person name="Valliyodan B."/>
            <person name="Lindquist E."/>
            <person name="Peto M."/>
            <person name="Grant D."/>
            <person name="Shu S."/>
            <person name="Goodstein D."/>
            <person name="Barry K."/>
            <person name="Futrell-Griggs M."/>
            <person name="Abernathy B."/>
            <person name="Du J."/>
            <person name="Tian Z."/>
            <person name="Zhu L."/>
            <person name="Gill N."/>
            <person name="Joshi T."/>
            <person name="Libault M."/>
            <person name="Sethuraman A."/>
            <person name="Zhang X.-C."/>
            <person name="Shinozaki K."/>
            <person name="Nguyen H.T."/>
            <person name="Wing R.A."/>
            <person name="Cregan P."/>
            <person name="Specht J."/>
            <person name="Grimwood J."/>
            <person name="Rokhsar D."/>
            <person name="Stacey G."/>
            <person name="Shoemaker R.C."/>
            <person name="Jackson S.A."/>
        </authorList>
    </citation>
    <scope>NUCLEOTIDE SEQUENCE [LARGE SCALE GENOMIC DNA]</scope>
    <source>
        <strain evidence="2">cv. Williams 82</strain>
        <tissue evidence="1">Callus</tissue>
    </source>
</reference>
<dbReference type="Gramene" id="KRH08201">
    <property type="protein sequence ID" value="KRH08201"/>
    <property type="gene ID" value="GLYMA_16G135700"/>
</dbReference>
<sequence>MSPMLNVENKRIEFGQNAYWVNEMIRGIIILNKYSSLPSLIGSISLSLVFLSSFDFGKLVLLVFITDHRTSAFGEFCLHTNFVSPIHLDAVYMGFHGYLTFHCIWNKIFSL</sequence>